<dbReference type="EC" id="2.7.7.7" evidence="1"/>
<sequence>MPDSDTRATGSPGGSPGGSPVGSPVGFPVVLVVAGASAHALGEGVDELVPREHLPALVTDLERRRGPRWVVWSAASGLRDVVDAGVAVGRCWDLAEAHRLLHGGWAATPGHVWAACRGLDEDAVPRARAHRRGFDADLFDVPDDPALVDGAGHLRADALGAWAGDPGRPTRLRELAGLALRCRDDQARSVASLAGDPDTAARLERVVWSESAAAVLCLELERDGLPIDRATAVSLIADAAGPRASDERDAARIRAERDALVLRHAPPGREQTDLRNPAQVKALLAAAGVDVPNTRAWVLEPYRASVPLVEALLRWRADERIATTYGYRWLDSHVGPDDRLRGAWSACDGAAGRMTAQNGLHNLPASLRPAVAAEPGHVLVRADLGQVEPRVLAVVSGDRSFAAATRADDLYAPVAAELGTERAKAKIAVLAAMYGQRSGAAGQALGDLERRYPVAMGLLDRAYADGVARRPLRTWGGRLIRLGAAGPPLGEGAGADEDAPGIRATETTDGGRASAGEDGAARAAHDAARGRYARNAVIQGSAAELFKAWAATVRASLGPVGGRIVLCLHDELLVHVPVARADETVALVARCLDDAARRWAGTDAVRFVTDTSVVGRWSDAKG</sequence>
<dbReference type="PANTHER" id="PTHR10133">
    <property type="entry name" value="DNA POLYMERASE I"/>
    <property type="match status" value="1"/>
</dbReference>
<dbReference type="Gene3D" id="3.30.70.370">
    <property type="match status" value="1"/>
</dbReference>
<dbReference type="InterPro" id="IPR043502">
    <property type="entry name" value="DNA/RNA_pol_sf"/>
</dbReference>
<dbReference type="GO" id="GO:0006302">
    <property type="term" value="P:double-strand break repair"/>
    <property type="evidence" value="ECO:0007669"/>
    <property type="project" value="TreeGrafter"/>
</dbReference>
<feature type="compositionally biased region" description="Gly residues" evidence="4">
    <location>
        <begin position="11"/>
        <end position="20"/>
    </location>
</feature>
<evidence type="ECO:0000256" key="3">
    <source>
        <dbReference type="ARBA" id="ARBA00049244"/>
    </source>
</evidence>
<evidence type="ECO:0000256" key="1">
    <source>
        <dbReference type="ARBA" id="ARBA00012417"/>
    </source>
</evidence>
<evidence type="ECO:0000256" key="4">
    <source>
        <dbReference type="SAM" id="MobiDB-lite"/>
    </source>
</evidence>
<name>A0A495XWP9_9MICO</name>
<dbReference type="RefSeq" id="WP_338067396.1">
    <property type="nucleotide sequence ID" value="NZ_RBXT01000001.1"/>
</dbReference>
<evidence type="ECO:0000313" key="7">
    <source>
        <dbReference type="Proteomes" id="UP000278440"/>
    </source>
</evidence>
<proteinExistence type="predicted"/>
<evidence type="ECO:0000259" key="5">
    <source>
        <dbReference type="SMART" id="SM00482"/>
    </source>
</evidence>
<reference evidence="6 7" key="1">
    <citation type="submission" date="2018-10" db="EMBL/GenBank/DDBJ databases">
        <title>Sequencing the genomes of 1000 actinobacteria strains.</title>
        <authorList>
            <person name="Klenk H.-P."/>
        </authorList>
    </citation>
    <scope>NUCLEOTIDE SEQUENCE [LARGE SCALE GENOMIC DNA]</scope>
    <source>
        <strain evidence="6 7">DSM 44267</strain>
    </source>
</reference>
<feature type="domain" description="DNA-directed DNA polymerase family A palm" evidence="5">
    <location>
        <begin position="366"/>
        <end position="580"/>
    </location>
</feature>
<comment type="catalytic activity">
    <reaction evidence="3">
        <text>DNA(n) + a 2'-deoxyribonucleoside 5'-triphosphate = DNA(n+1) + diphosphate</text>
        <dbReference type="Rhea" id="RHEA:22508"/>
        <dbReference type="Rhea" id="RHEA-COMP:17339"/>
        <dbReference type="Rhea" id="RHEA-COMP:17340"/>
        <dbReference type="ChEBI" id="CHEBI:33019"/>
        <dbReference type="ChEBI" id="CHEBI:61560"/>
        <dbReference type="ChEBI" id="CHEBI:173112"/>
        <dbReference type="EC" id="2.7.7.7"/>
    </reaction>
</comment>
<feature type="region of interest" description="Disordered" evidence="4">
    <location>
        <begin position="490"/>
        <end position="520"/>
    </location>
</feature>
<dbReference type="GO" id="GO:0003887">
    <property type="term" value="F:DNA-directed DNA polymerase activity"/>
    <property type="evidence" value="ECO:0007669"/>
    <property type="project" value="UniProtKB-EC"/>
</dbReference>
<dbReference type="GO" id="GO:0003677">
    <property type="term" value="F:DNA binding"/>
    <property type="evidence" value="ECO:0007669"/>
    <property type="project" value="InterPro"/>
</dbReference>
<protein>
    <recommendedName>
        <fullName evidence="1">DNA-directed DNA polymerase</fullName>
        <ecNumber evidence="1">2.7.7.7</ecNumber>
    </recommendedName>
</protein>
<keyword evidence="2" id="KW-0235">DNA replication</keyword>
<gene>
    <name evidence="6" type="ORF">DFJ68_0572</name>
</gene>
<dbReference type="SUPFAM" id="SSF56672">
    <property type="entry name" value="DNA/RNA polymerases"/>
    <property type="match status" value="1"/>
</dbReference>
<dbReference type="Proteomes" id="UP000278440">
    <property type="component" value="Unassembled WGS sequence"/>
</dbReference>
<dbReference type="InterPro" id="IPR001098">
    <property type="entry name" value="DNA-dir_DNA_pol_A_palm_dom"/>
</dbReference>
<dbReference type="InterPro" id="IPR002298">
    <property type="entry name" value="DNA_polymerase_A"/>
</dbReference>
<feature type="region of interest" description="Disordered" evidence="4">
    <location>
        <begin position="1"/>
        <end position="21"/>
    </location>
</feature>
<dbReference type="PANTHER" id="PTHR10133:SF27">
    <property type="entry name" value="DNA POLYMERASE NU"/>
    <property type="match status" value="1"/>
</dbReference>
<dbReference type="PRINTS" id="PR00868">
    <property type="entry name" value="DNAPOLI"/>
</dbReference>
<accession>A0A495XWP9</accession>
<evidence type="ECO:0000256" key="2">
    <source>
        <dbReference type="ARBA" id="ARBA00022705"/>
    </source>
</evidence>
<dbReference type="AlphaFoldDB" id="A0A495XWP9"/>
<organism evidence="6 7">
    <name type="scientific">Terracoccus luteus</name>
    <dbReference type="NCBI Taxonomy" id="53356"/>
    <lineage>
        <taxon>Bacteria</taxon>
        <taxon>Bacillati</taxon>
        <taxon>Actinomycetota</taxon>
        <taxon>Actinomycetes</taxon>
        <taxon>Micrococcales</taxon>
        <taxon>Intrasporangiaceae</taxon>
        <taxon>Terracoccus</taxon>
    </lineage>
</organism>
<comment type="caution">
    <text evidence="6">The sequence shown here is derived from an EMBL/GenBank/DDBJ whole genome shotgun (WGS) entry which is preliminary data.</text>
</comment>
<dbReference type="GO" id="GO:0006261">
    <property type="term" value="P:DNA-templated DNA replication"/>
    <property type="evidence" value="ECO:0007669"/>
    <property type="project" value="InterPro"/>
</dbReference>
<dbReference type="Pfam" id="PF00476">
    <property type="entry name" value="DNA_pol_A"/>
    <property type="match status" value="2"/>
</dbReference>
<keyword evidence="7" id="KW-1185">Reference proteome</keyword>
<evidence type="ECO:0000313" key="6">
    <source>
        <dbReference type="EMBL" id="RKT77156.1"/>
    </source>
</evidence>
<dbReference type="SMART" id="SM00482">
    <property type="entry name" value="POLAc"/>
    <property type="match status" value="1"/>
</dbReference>
<dbReference type="EMBL" id="RBXT01000001">
    <property type="protein sequence ID" value="RKT77156.1"/>
    <property type="molecule type" value="Genomic_DNA"/>
</dbReference>